<dbReference type="InterPro" id="IPR008927">
    <property type="entry name" value="6-PGluconate_DH-like_C_sf"/>
</dbReference>
<dbReference type="SUPFAM" id="SSF48179">
    <property type="entry name" value="6-phosphogluconate dehydrogenase C-terminal domain-like"/>
    <property type="match status" value="1"/>
</dbReference>
<dbReference type="InterPro" id="IPR028357">
    <property type="entry name" value="UDPglc_DH_bac"/>
</dbReference>
<evidence type="ECO:0000256" key="7">
    <source>
        <dbReference type="PIRNR" id="PIRNR000124"/>
    </source>
</evidence>
<comment type="pathway">
    <text evidence="1">Nucleotide-sugar biosynthesis; UDP-alpha-D-glucuronate biosynthesis; UDP-alpha-D-glucuronate from UDP-alpha-D-glucose: step 1/1.</text>
</comment>
<keyword evidence="4 7" id="KW-0560">Oxidoreductase</keyword>
<proteinExistence type="inferred from homology"/>
<dbReference type="InterPro" id="IPR036220">
    <property type="entry name" value="UDP-Glc/GDP-Man_DH_C_sf"/>
</dbReference>
<feature type="binding site" evidence="8">
    <location>
        <position position="319"/>
    </location>
    <ligand>
        <name>substrate</name>
    </ligand>
</feature>
<dbReference type="Pfam" id="PF03720">
    <property type="entry name" value="UDPG_MGDP_dh_C"/>
    <property type="match status" value="1"/>
</dbReference>
<keyword evidence="5 7" id="KW-0520">NAD</keyword>
<evidence type="ECO:0000313" key="12">
    <source>
        <dbReference type="Proteomes" id="UP000177362"/>
    </source>
</evidence>
<feature type="domain" description="UDP-glucose/GDP-mannose dehydrogenase C-terminal" evidence="10">
    <location>
        <begin position="312"/>
        <end position="414"/>
    </location>
</feature>
<comment type="similarity">
    <text evidence="2 7">Belongs to the UDP-glucose/GDP-mannose dehydrogenase family.</text>
</comment>
<dbReference type="GO" id="GO:0003979">
    <property type="term" value="F:UDP-glucose 6-dehydrogenase activity"/>
    <property type="evidence" value="ECO:0007669"/>
    <property type="project" value="UniProtKB-EC"/>
</dbReference>
<organism evidence="11 12">
    <name type="scientific">Candidatus Sungbacteria bacterium RIFCSPHIGHO2_02_FULL_49_12</name>
    <dbReference type="NCBI Taxonomy" id="1802271"/>
    <lineage>
        <taxon>Bacteria</taxon>
        <taxon>Candidatus Sungiibacteriota</taxon>
    </lineage>
</organism>
<gene>
    <name evidence="11" type="ORF">A3C11_02585</name>
</gene>
<evidence type="ECO:0000313" key="11">
    <source>
        <dbReference type="EMBL" id="OHA00730.1"/>
    </source>
</evidence>
<feature type="binding site" evidence="9">
    <location>
        <position position="326"/>
    </location>
    <ligand>
        <name>NAD(+)</name>
        <dbReference type="ChEBI" id="CHEBI:57540"/>
    </ligand>
</feature>
<dbReference type="PIRSF" id="PIRSF500134">
    <property type="entry name" value="UDPglc_DH_bac"/>
    <property type="match status" value="1"/>
</dbReference>
<dbReference type="UniPathway" id="UPA00038">
    <property type="reaction ID" value="UER00491"/>
</dbReference>
<evidence type="ECO:0000256" key="1">
    <source>
        <dbReference type="ARBA" id="ARBA00004701"/>
    </source>
</evidence>
<dbReference type="STRING" id="1802271.A3C11_02585"/>
<dbReference type="GO" id="GO:0051287">
    <property type="term" value="F:NAD binding"/>
    <property type="evidence" value="ECO:0007669"/>
    <property type="project" value="InterPro"/>
</dbReference>
<dbReference type="PANTHER" id="PTHR43750">
    <property type="entry name" value="UDP-GLUCOSE 6-DEHYDROGENASE TUAD"/>
    <property type="match status" value="1"/>
</dbReference>
<dbReference type="InterPro" id="IPR001732">
    <property type="entry name" value="UDP-Glc/GDP-Man_DH_N"/>
</dbReference>
<dbReference type="Proteomes" id="UP000177362">
    <property type="component" value="Unassembled WGS sequence"/>
</dbReference>
<feature type="binding site" evidence="8">
    <location>
        <position position="202"/>
    </location>
    <ligand>
        <name>substrate</name>
    </ligand>
</feature>
<name>A0A1G2KMR0_9BACT</name>
<evidence type="ECO:0000256" key="8">
    <source>
        <dbReference type="PIRSR" id="PIRSR500134-2"/>
    </source>
</evidence>
<comment type="caution">
    <text evidence="11">The sequence shown here is derived from an EMBL/GenBank/DDBJ whole genome shotgun (WGS) entry which is preliminary data.</text>
</comment>
<dbReference type="PIRSF" id="PIRSF000124">
    <property type="entry name" value="UDPglc_GDPman_dh"/>
    <property type="match status" value="1"/>
</dbReference>
<dbReference type="SMART" id="SM00984">
    <property type="entry name" value="UDPG_MGDP_dh_C"/>
    <property type="match status" value="1"/>
</dbReference>
<dbReference type="Pfam" id="PF00984">
    <property type="entry name" value="UDPG_MGDP_dh"/>
    <property type="match status" value="1"/>
</dbReference>
<dbReference type="GO" id="GO:0006065">
    <property type="term" value="P:UDP-glucuronate biosynthetic process"/>
    <property type="evidence" value="ECO:0007669"/>
    <property type="project" value="UniProtKB-UniPathway"/>
</dbReference>
<evidence type="ECO:0000256" key="4">
    <source>
        <dbReference type="ARBA" id="ARBA00023002"/>
    </source>
</evidence>
<dbReference type="EMBL" id="MHQJ01000038">
    <property type="protein sequence ID" value="OHA00730.1"/>
    <property type="molecule type" value="Genomic_DNA"/>
</dbReference>
<accession>A0A1G2KMR0</accession>
<dbReference type="Gene3D" id="3.40.50.720">
    <property type="entry name" value="NAD(P)-binding Rossmann-like Domain"/>
    <property type="match status" value="2"/>
</dbReference>
<sequence>MRIGVVGLWHLGEVVSSCLAELGHTVTAYDPDPAVIEKFRRGEPVLAEPDIRELMAKNKKAGRLSYEIFSPDAVKLHDIFFITFDTPIKKDDSPDTGIIEKTVEEIAKNARPGLLIIVMSQLPVGTMQTLKEKIRKICRRDDIKICHVPENLQLGRAVESFMKPARIIIGAEPKDAELVKKIFEKLPGEKIIMSPASAEMAKHALNSFLATSLSFIYNIADICEAVGADVVAVSLALKSDPRIGAAAYLDASLGFSGGTLMRDMRVLEAKAKQHKMAVPVISGAINTNTKRLTRAVTILKKNLRSLRGKKVTIIGLTYKPGTPTLRASLAILLMNLLRAQGMIVSGSDPAASCGEVRKVTQSRCEKDPYRAASGSAVVIMITSWPEYASLDPRRLKRAMKPPFLFLDARNFLASRAKEFKNLGFRYQGIGRGSIDI</sequence>
<dbReference type="Gene3D" id="1.20.5.100">
    <property type="entry name" value="Cytochrome c1, transmembrane anchor, C-terminal"/>
    <property type="match status" value="1"/>
</dbReference>
<feature type="binding site" evidence="9">
    <location>
        <position position="86"/>
    </location>
    <ligand>
        <name>NAD(+)</name>
        <dbReference type="ChEBI" id="CHEBI:57540"/>
    </ligand>
</feature>
<evidence type="ECO:0000256" key="9">
    <source>
        <dbReference type="PIRSR" id="PIRSR500134-3"/>
    </source>
</evidence>
<dbReference type="EC" id="1.1.1.22" evidence="3 7"/>
<dbReference type="InterPro" id="IPR014027">
    <property type="entry name" value="UDP-Glc/GDP-Man_DH_C"/>
</dbReference>
<dbReference type="SUPFAM" id="SSF52413">
    <property type="entry name" value="UDP-glucose/GDP-mannose dehydrogenase C-terminal domain"/>
    <property type="match status" value="1"/>
</dbReference>
<dbReference type="NCBIfam" id="TIGR03026">
    <property type="entry name" value="NDP-sugDHase"/>
    <property type="match status" value="1"/>
</dbReference>
<dbReference type="AlphaFoldDB" id="A0A1G2KMR0"/>
<dbReference type="InterPro" id="IPR014026">
    <property type="entry name" value="UDP-Glc/GDP-Man_DH_dimer"/>
</dbReference>
<reference evidence="11 12" key="1">
    <citation type="journal article" date="2016" name="Nat. Commun.">
        <title>Thousands of microbial genomes shed light on interconnected biogeochemical processes in an aquifer system.</title>
        <authorList>
            <person name="Anantharaman K."/>
            <person name="Brown C.T."/>
            <person name="Hug L.A."/>
            <person name="Sharon I."/>
            <person name="Castelle C.J."/>
            <person name="Probst A.J."/>
            <person name="Thomas B.C."/>
            <person name="Singh A."/>
            <person name="Wilkins M.J."/>
            <person name="Karaoz U."/>
            <person name="Brodie E.L."/>
            <person name="Williams K.H."/>
            <person name="Hubbard S.S."/>
            <person name="Banfield J.F."/>
        </authorList>
    </citation>
    <scope>NUCLEOTIDE SEQUENCE [LARGE SCALE GENOMIC DNA]</scope>
</reference>
<dbReference type="GO" id="GO:0000271">
    <property type="term" value="P:polysaccharide biosynthetic process"/>
    <property type="evidence" value="ECO:0007669"/>
    <property type="project" value="InterPro"/>
</dbReference>
<dbReference type="Pfam" id="PF03721">
    <property type="entry name" value="UDPG_MGDP_dh_N"/>
    <property type="match status" value="1"/>
</dbReference>
<dbReference type="InterPro" id="IPR017476">
    <property type="entry name" value="UDP-Glc/GDP-Man"/>
</dbReference>
<feature type="binding site" evidence="8">
    <location>
        <begin position="248"/>
        <end position="252"/>
    </location>
    <ligand>
        <name>substrate</name>
    </ligand>
</feature>
<evidence type="ECO:0000256" key="5">
    <source>
        <dbReference type="ARBA" id="ARBA00023027"/>
    </source>
</evidence>
<evidence type="ECO:0000259" key="10">
    <source>
        <dbReference type="SMART" id="SM00984"/>
    </source>
</evidence>
<dbReference type="InterPro" id="IPR036291">
    <property type="entry name" value="NAD(P)-bd_dom_sf"/>
</dbReference>
<evidence type="ECO:0000256" key="2">
    <source>
        <dbReference type="ARBA" id="ARBA00006601"/>
    </source>
</evidence>
<feature type="binding site" evidence="9">
    <location>
        <position position="30"/>
    </location>
    <ligand>
        <name>NAD(+)</name>
        <dbReference type="ChEBI" id="CHEBI:57540"/>
    </ligand>
</feature>
<dbReference type="SUPFAM" id="SSF51735">
    <property type="entry name" value="NAD(P)-binding Rossmann-fold domains"/>
    <property type="match status" value="1"/>
</dbReference>
<protein>
    <recommendedName>
        <fullName evidence="3 7">UDP-glucose 6-dehydrogenase</fullName>
        <ecNumber evidence="3 7">1.1.1.22</ecNumber>
    </recommendedName>
</protein>
<comment type="catalytic activity">
    <reaction evidence="6 7">
        <text>UDP-alpha-D-glucose + 2 NAD(+) + H2O = UDP-alpha-D-glucuronate + 2 NADH + 3 H(+)</text>
        <dbReference type="Rhea" id="RHEA:23596"/>
        <dbReference type="ChEBI" id="CHEBI:15377"/>
        <dbReference type="ChEBI" id="CHEBI:15378"/>
        <dbReference type="ChEBI" id="CHEBI:57540"/>
        <dbReference type="ChEBI" id="CHEBI:57945"/>
        <dbReference type="ChEBI" id="CHEBI:58052"/>
        <dbReference type="ChEBI" id="CHEBI:58885"/>
        <dbReference type="EC" id="1.1.1.22"/>
    </reaction>
</comment>
<evidence type="ECO:0000256" key="3">
    <source>
        <dbReference type="ARBA" id="ARBA00012954"/>
    </source>
</evidence>
<evidence type="ECO:0000256" key="6">
    <source>
        <dbReference type="ARBA" id="ARBA00047473"/>
    </source>
</evidence>
<dbReference type="PANTHER" id="PTHR43750:SF3">
    <property type="entry name" value="UDP-GLUCOSE 6-DEHYDROGENASE TUAD"/>
    <property type="match status" value="1"/>
</dbReference>